<dbReference type="Pfam" id="PF00088">
    <property type="entry name" value="Trefoil"/>
    <property type="match status" value="1"/>
</dbReference>
<reference evidence="6" key="1">
    <citation type="submission" date="2018-11" db="EMBL/GenBank/DDBJ databases">
        <authorList>
            <person name="Alioto T."/>
            <person name="Alioto T."/>
        </authorList>
    </citation>
    <scope>NUCLEOTIDE SEQUENCE</scope>
</reference>
<sequence length="144" mass="16144">MIIYPMLLVSVVFGIVYAADVCHVAPIYRQECGWGGISPEKCESHGCCFDSSIKGVKWCFKKANRGLFETIRQLSVYVCLDFMEGRSVNVRYYQIFGLNADGLGFPEKHVRQEAVVSTQTHQEQNGVSKRETIDVSAAEQGNRT</sequence>
<dbReference type="SMART" id="SM00018">
    <property type="entry name" value="PD"/>
    <property type="match status" value="1"/>
</dbReference>
<protein>
    <recommendedName>
        <fullName evidence="5">P-type domain-containing protein</fullName>
    </recommendedName>
</protein>
<dbReference type="PRINTS" id="PR00680">
    <property type="entry name" value="PTREFOIL"/>
</dbReference>
<feature type="domain" description="P-type" evidence="5">
    <location>
        <begin position="20"/>
        <end position="63"/>
    </location>
</feature>
<evidence type="ECO:0000256" key="1">
    <source>
        <dbReference type="ARBA" id="ARBA00023157"/>
    </source>
</evidence>
<evidence type="ECO:0000256" key="3">
    <source>
        <dbReference type="SAM" id="MobiDB-lite"/>
    </source>
</evidence>
<keyword evidence="7" id="KW-1185">Reference proteome</keyword>
<dbReference type="EMBL" id="UYJE01007225">
    <property type="protein sequence ID" value="VDI52848.1"/>
    <property type="molecule type" value="Genomic_DNA"/>
</dbReference>
<dbReference type="PANTHER" id="PTHR13826:SF14">
    <property type="entry name" value="TREFOIL FACTOR 2"/>
    <property type="match status" value="1"/>
</dbReference>
<evidence type="ECO:0000313" key="7">
    <source>
        <dbReference type="Proteomes" id="UP000596742"/>
    </source>
</evidence>
<evidence type="ECO:0000313" key="6">
    <source>
        <dbReference type="EMBL" id="VDI52848.1"/>
    </source>
</evidence>
<dbReference type="OrthoDB" id="10051464at2759"/>
<feature type="signal peptide" evidence="4">
    <location>
        <begin position="1"/>
        <end position="18"/>
    </location>
</feature>
<feature type="disulfide bond" evidence="2">
    <location>
        <begin position="32"/>
        <end position="47"/>
    </location>
</feature>
<keyword evidence="1 2" id="KW-1015">Disulfide bond</keyword>
<dbReference type="PROSITE" id="PS51448">
    <property type="entry name" value="P_TREFOIL_2"/>
    <property type="match status" value="1"/>
</dbReference>
<feature type="disulfide bond" evidence="2">
    <location>
        <begin position="42"/>
        <end position="59"/>
    </location>
</feature>
<gene>
    <name evidence="6" type="ORF">MGAL_10B026390</name>
</gene>
<feature type="compositionally biased region" description="Polar residues" evidence="3">
    <location>
        <begin position="117"/>
        <end position="127"/>
    </location>
</feature>
<evidence type="ECO:0000256" key="4">
    <source>
        <dbReference type="SAM" id="SignalP"/>
    </source>
</evidence>
<dbReference type="FunFam" id="4.10.110.10:FF:000006">
    <property type="entry name" value="Trefoil factor 1"/>
    <property type="match status" value="1"/>
</dbReference>
<dbReference type="PANTHER" id="PTHR13826">
    <property type="entry name" value="INTESTINAL TREFOIL FACTOR-RELATED"/>
    <property type="match status" value="1"/>
</dbReference>
<organism evidence="6 7">
    <name type="scientific">Mytilus galloprovincialis</name>
    <name type="common">Mediterranean mussel</name>
    <dbReference type="NCBI Taxonomy" id="29158"/>
    <lineage>
        <taxon>Eukaryota</taxon>
        <taxon>Metazoa</taxon>
        <taxon>Spiralia</taxon>
        <taxon>Lophotrochozoa</taxon>
        <taxon>Mollusca</taxon>
        <taxon>Bivalvia</taxon>
        <taxon>Autobranchia</taxon>
        <taxon>Pteriomorphia</taxon>
        <taxon>Mytilida</taxon>
        <taxon>Mytiloidea</taxon>
        <taxon>Mytilidae</taxon>
        <taxon>Mytilinae</taxon>
        <taxon>Mytilus</taxon>
    </lineage>
</organism>
<dbReference type="GO" id="GO:0005615">
    <property type="term" value="C:extracellular space"/>
    <property type="evidence" value="ECO:0007669"/>
    <property type="project" value="TreeGrafter"/>
</dbReference>
<dbReference type="Proteomes" id="UP000596742">
    <property type="component" value="Unassembled WGS sequence"/>
</dbReference>
<dbReference type="AlphaFoldDB" id="A0A8B6FNS5"/>
<dbReference type="Gene3D" id="4.10.110.10">
    <property type="entry name" value="Spasmolytic Protein, domain 1"/>
    <property type="match status" value="1"/>
</dbReference>
<evidence type="ECO:0000259" key="5">
    <source>
        <dbReference type="PROSITE" id="PS51448"/>
    </source>
</evidence>
<dbReference type="CDD" id="cd00111">
    <property type="entry name" value="Trefoil"/>
    <property type="match status" value="1"/>
</dbReference>
<keyword evidence="4" id="KW-0732">Signal</keyword>
<name>A0A8B6FNS5_MYTGA</name>
<dbReference type="SUPFAM" id="SSF57492">
    <property type="entry name" value="Trefoil"/>
    <property type="match status" value="1"/>
</dbReference>
<feature type="disulfide bond" evidence="2">
    <location>
        <begin position="22"/>
        <end position="48"/>
    </location>
</feature>
<feature type="chain" id="PRO_5032342155" description="P-type domain-containing protein" evidence="4">
    <location>
        <begin position="19"/>
        <end position="144"/>
    </location>
</feature>
<proteinExistence type="predicted"/>
<dbReference type="InterPro" id="IPR017994">
    <property type="entry name" value="P_trefoil_chordata"/>
</dbReference>
<accession>A0A8B6FNS5</accession>
<comment type="caution">
    <text evidence="6">The sequence shown here is derived from an EMBL/GenBank/DDBJ whole genome shotgun (WGS) entry which is preliminary data.</text>
</comment>
<evidence type="ECO:0000256" key="2">
    <source>
        <dbReference type="PROSITE-ProRule" id="PRU00779"/>
    </source>
</evidence>
<dbReference type="InterPro" id="IPR044913">
    <property type="entry name" value="P_trefoil_dom_sf"/>
</dbReference>
<dbReference type="InterPro" id="IPR000519">
    <property type="entry name" value="P_trefoil_dom"/>
</dbReference>
<feature type="region of interest" description="Disordered" evidence="3">
    <location>
        <begin position="117"/>
        <end position="144"/>
    </location>
</feature>